<organism evidence="1 2">
    <name type="scientific">Paractinoplanes hotanensis</name>
    <dbReference type="NCBI Taxonomy" id="2906497"/>
    <lineage>
        <taxon>Bacteria</taxon>
        <taxon>Bacillati</taxon>
        <taxon>Actinomycetota</taxon>
        <taxon>Actinomycetes</taxon>
        <taxon>Micromonosporales</taxon>
        <taxon>Micromonosporaceae</taxon>
        <taxon>Paractinoplanes</taxon>
    </lineage>
</organism>
<protein>
    <submittedName>
        <fullName evidence="1">Uncharacterized protein</fullName>
    </submittedName>
</protein>
<dbReference type="Proteomes" id="UP001523216">
    <property type="component" value="Unassembled WGS sequence"/>
</dbReference>
<accession>A0ABT0YFW5</accession>
<proteinExistence type="predicted"/>
<evidence type="ECO:0000313" key="2">
    <source>
        <dbReference type="Proteomes" id="UP001523216"/>
    </source>
</evidence>
<dbReference type="EMBL" id="JAMQOL010000089">
    <property type="protein sequence ID" value="MCM4084955.1"/>
    <property type="molecule type" value="Genomic_DNA"/>
</dbReference>
<keyword evidence="2" id="KW-1185">Reference proteome</keyword>
<name>A0ABT0YFW5_9ACTN</name>
<sequence>MGRLTRIEHGRVTHAAVTMPTGVEYAGGKLYATSWSIAGFFGLKDAGRLVQVNPHAFR</sequence>
<reference evidence="1 2" key="1">
    <citation type="submission" date="2022-06" db="EMBL/GenBank/DDBJ databases">
        <title>Actinoplanes abujensis sp. nov., isolated from Nigerian arid soil.</title>
        <authorList>
            <person name="Ding P."/>
        </authorList>
    </citation>
    <scope>NUCLEOTIDE SEQUENCE [LARGE SCALE GENOMIC DNA]</scope>
    <source>
        <strain evidence="2">TRM88002</strain>
    </source>
</reference>
<evidence type="ECO:0000313" key="1">
    <source>
        <dbReference type="EMBL" id="MCM4084955.1"/>
    </source>
</evidence>
<gene>
    <name evidence="1" type="ORF">LXN57_46245</name>
</gene>
<comment type="caution">
    <text evidence="1">The sequence shown here is derived from an EMBL/GenBank/DDBJ whole genome shotgun (WGS) entry which is preliminary data.</text>
</comment>
<dbReference type="RefSeq" id="WP_251804691.1">
    <property type="nucleotide sequence ID" value="NZ_JAMQOL010000089.1"/>
</dbReference>